<accession>A0ABU0GJX2</accession>
<dbReference type="InterPro" id="IPR016181">
    <property type="entry name" value="Acyl_CoA_acyltransferase"/>
</dbReference>
<dbReference type="InterPro" id="IPR045057">
    <property type="entry name" value="Gcn5-rel_NAT"/>
</dbReference>
<evidence type="ECO:0000313" key="3">
    <source>
        <dbReference type="Proteomes" id="UP001240250"/>
    </source>
</evidence>
<evidence type="ECO:0000313" key="2">
    <source>
        <dbReference type="EMBL" id="MDQ0425669.1"/>
    </source>
</evidence>
<comment type="caution">
    <text evidence="2">The sequence shown here is derived from an EMBL/GenBank/DDBJ whole genome shotgun (WGS) entry which is preliminary data.</text>
</comment>
<dbReference type="RefSeq" id="WP_046530876.1">
    <property type="nucleotide sequence ID" value="NZ_JAUSVM010000001.1"/>
</dbReference>
<evidence type="ECO:0000259" key="1">
    <source>
        <dbReference type="PROSITE" id="PS51729"/>
    </source>
</evidence>
<feature type="domain" description="N-acetyltransferase" evidence="1">
    <location>
        <begin position="7"/>
        <end position="94"/>
    </location>
</feature>
<proteinExistence type="predicted"/>
<dbReference type="CDD" id="cd04301">
    <property type="entry name" value="NAT_SF"/>
    <property type="match status" value="1"/>
</dbReference>
<dbReference type="InterPro" id="IPR031165">
    <property type="entry name" value="GNAT_YJDJ"/>
</dbReference>
<dbReference type="EMBL" id="JAUSVM010000001">
    <property type="protein sequence ID" value="MDQ0425669.1"/>
    <property type="molecule type" value="Genomic_DNA"/>
</dbReference>
<dbReference type="Proteomes" id="UP001240250">
    <property type="component" value="Unassembled WGS sequence"/>
</dbReference>
<dbReference type="PANTHER" id="PTHR31435">
    <property type="entry name" value="PROTEIN NATD1"/>
    <property type="match status" value="1"/>
</dbReference>
<dbReference type="Gene3D" id="3.40.630.30">
    <property type="match status" value="1"/>
</dbReference>
<dbReference type="PROSITE" id="PS51729">
    <property type="entry name" value="GNAT_YJDJ"/>
    <property type="match status" value="1"/>
</dbReference>
<keyword evidence="3" id="KW-1185">Reference proteome</keyword>
<protein>
    <submittedName>
        <fullName evidence="2">GNAT family acetyltransferase</fullName>
    </submittedName>
</protein>
<gene>
    <name evidence="2" type="ORF">JO380_002050</name>
</gene>
<sequence>MSDVVVTDVPAEGRFEARTPGGELLGLAAYVVDDGRVVFTHTEVEPEAEGQGVGSALVRGALDDVRASGRRVVALCPFVKAYVARHAEYQDLLDHR</sequence>
<name>A0ABU0GJX2_9CELL</name>
<dbReference type="PANTHER" id="PTHR31435:SF10">
    <property type="entry name" value="BSR4717 PROTEIN"/>
    <property type="match status" value="1"/>
</dbReference>
<dbReference type="Pfam" id="PF14542">
    <property type="entry name" value="Acetyltransf_CG"/>
    <property type="match status" value="1"/>
</dbReference>
<dbReference type="SUPFAM" id="SSF55729">
    <property type="entry name" value="Acyl-CoA N-acyltransferases (Nat)"/>
    <property type="match status" value="1"/>
</dbReference>
<organism evidence="2 3">
    <name type="scientific">Cellulomonas iranensis</name>
    <dbReference type="NCBI Taxonomy" id="76862"/>
    <lineage>
        <taxon>Bacteria</taxon>
        <taxon>Bacillati</taxon>
        <taxon>Actinomycetota</taxon>
        <taxon>Actinomycetes</taxon>
        <taxon>Micrococcales</taxon>
        <taxon>Cellulomonadaceae</taxon>
        <taxon>Cellulomonas</taxon>
    </lineage>
</organism>
<reference evidence="2 3" key="1">
    <citation type="submission" date="2023-07" db="EMBL/GenBank/DDBJ databases">
        <title>Sequencing the genomes of 1000 actinobacteria strains.</title>
        <authorList>
            <person name="Klenk H.-P."/>
        </authorList>
    </citation>
    <scope>NUCLEOTIDE SEQUENCE [LARGE SCALE GENOMIC DNA]</scope>
    <source>
        <strain evidence="2 3">DSM 14785</strain>
    </source>
</reference>